<feature type="transmembrane region" description="Helical" evidence="1">
    <location>
        <begin position="7"/>
        <end position="24"/>
    </location>
</feature>
<accession>A0ABQ9XDF9</accession>
<dbReference type="Proteomes" id="UP001281761">
    <property type="component" value="Unassembled WGS sequence"/>
</dbReference>
<evidence type="ECO:0000256" key="1">
    <source>
        <dbReference type="SAM" id="Phobius"/>
    </source>
</evidence>
<keyword evidence="3" id="KW-1185">Reference proteome</keyword>
<keyword evidence="1" id="KW-1133">Transmembrane helix</keyword>
<feature type="transmembrane region" description="Helical" evidence="1">
    <location>
        <begin position="136"/>
        <end position="156"/>
    </location>
</feature>
<proteinExistence type="predicted"/>
<feature type="transmembrane region" description="Helical" evidence="1">
    <location>
        <begin position="30"/>
        <end position="48"/>
    </location>
</feature>
<evidence type="ECO:0000313" key="3">
    <source>
        <dbReference type="Proteomes" id="UP001281761"/>
    </source>
</evidence>
<gene>
    <name evidence="2" type="ORF">BLNAU_15681</name>
</gene>
<feature type="transmembrane region" description="Helical" evidence="1">
    <location>
        <begin position="60"/>
        <end position="79"/>
    </location>
</feature>
<sequence>MLCDRCLFLLVPFRFNFFALFVIFTQLPVYLYYFAWESLSLWLSHLLLAPFTKSHRSRVIVCGLCIAISLILIIWHVIATPADIPSNMGVYNKYLVHNYIIKSLFYFVTFVSIAFCLVQFICLYATKGLTPKSKRVLRVPLLILIVNTILTLVRFVELVLRAFDVNPLFRLYRDEWLPQCEFDNDECNSASTYLFCLVFFFEYIPSLLFLFAFFLLLPQPKQRKGKRLKARRRIQSLQGINSDAPSEHSGLLDDS</sequence>
<reference evidence="2 3" key="1">
    <citation type="journal article" date="2022" name="bioRxiv">
        <title>Genomics of Preaxostyla Flagellates Illuminates Evolutionary Transitions and the Path Towards Mitochondrial Loss.</title>
        <authorList>
            <person name="Novak L.V.F."/>
            <person name="Treitli S.C."/>
            <person name="Pyrih J."/>
            <person name="Halakuc P."/>
            <person name="Pipaliya S.V."/>
            <person name="Vacek V."/>
            <person name="Brzon O."/>
            <person name="Soukal P."/>
            <person name="Eme L."/>
            <person name="Dacks J.B."/>
            <person name="Karnkowska A."/>
            <person name="Elias M."/>
            <person name="Hampl V."/>
        </authorList>
    </citation>
    <scope>NUCLEOTIDE SEQUENCE [LARGE SCALE GENOMIC DNA]</scope>
    <source>
        <strain evidence="2">NAU3</strain>
        <tissue evidence="2">Gut</tissue>
    </source>
</reference>
<keyword evidence="1" id="KW-0472">Membrane</keyword>
<organism evidence="2 3">
    <name type="scientific">Blattamonas nauphoetae</name>
    <dbReference type="NCBI Taxonomy" id="2049346"/>
    <lineage>
        <taxon>Eukaryota</taxon>
        <taxon>Metamonada</taxon>
        <taxon>Preaxostyla</taxon>
        <taxon>Oxymonadida</taxon>
        <taxon>Blattamonas</taxon>
    </lineage>
</organism>
<name>A0ABQ9XDF9_9EUKA</name>
<keyword evidence="1" id="KW-0812">Transmembrane</keyword>
<dbReference type="EMBL" id="JARBJD010000157">
    <property type="protein sequence ID" value="KAK2949385.1"/>
    <property type="molecule type" value="Genomic_DNA"/>
</dbReference>
<feature type="transmembrane region" description="Helical" evidence="1">
    <location>
        <begin position="192"/>
        <end position="217"/>
    </location>
</feature>
<comment type="caution">
    <text evidence="2">The sequence shown here is derived from an EMBL/GenBank/DDBJ whole genome shotgun (WGS) entry which is preliminary data.</text>
</comment>
<evidence type="ECO:0000313" key="2">
    <source>
        <dbReference type="EMBL" id="KAK2949385.1"/>
    </source>
</evidence>
<feature type="transmembrane region" description="Helical" evidence="1">
    <location>
        <begin position="99"/>
        <end position="124"/>
    </location>
</feature>
<protein>
    <submittedName>
        <fullName evidence="2">Uncharacterized protein</fullName>
    </submittedName>
</protein>